<feature type="domain" description="N-acyltransferase N-terminal" evidence="1">
    <location>
        <begin position="39"/>
        <end position="175"/>
    </location>
</feature>
<evidence type="ECO:0000313" key="4">
    <source>
        <dbReference type="Proteomes" id="UP000698222"/>
    </source>
</evidence>
<dbReference type="RefSeq" id="WP_209894641.1">
    <property type="nucleotide sequence ID" value="NZ_BAAAJV010000008.1"/>
</dbReference>
<proteinExistence type="predicted"/>
<evidence type="ECO:0000313" key="3">
    <source>
        <dbReference type="EMBL" id="MBP2410640.1"/>
    </source>
</evidence>
<comment type="caution">
    <text evidence="3">The sequence shown here is derived from an EMBL/GenBank/DDBJ whole genome shotgun (WGS) entry which is preliminary data.</text>
</comment>
<gene>
    <name evidence="3" type="ORF">JOF44_003543</name>
</gene>
<sequence length="334" mass="35881">MTSPRDASLQLLGDPPTTVRPADELGAADVATMLTAPSAPELLELLGITGQDHDELLPLLGAAAADDEILAEITRTANLLRAGAGLDVPEADLASLGEHHRVLQQRLAPGEGLVAILALAVSTSTVRAWHATRGLSTELSWEVLADLGQQMRVHRRSSGRLGLHQLGWMALNWTGRLVHLGRLQFDLHRIATGSDQERWVLGTHIPARGPLTPDAVEDSLTRATEYITAHYADLDTGRPTGAPTVGHEFVCDSWLMNPVLVTELGSGSNIGAFVDRWEISSHSPGADSAAFFVFGERPPYDAAALPRSTRLERVVAERLADGRGWEVGVGRLVR</sequence>
<reference evidence="3 4" key="1">
    <citation type="submission" date="2021-03" db="EMBL/GenBank/DDBJ databases">
        <title>Sequencing the genomes of 1000 actinobacteria strains.</title>
        <authorList>
            <person name="Klenk H.-P."/>
        </authorList>
    </citation>
    <scope>NUCLEOTIDE SEQUENCE [LARGE SCALE GENOMIC DNA]</scope>
    <source>
        <strain evidence="3 4">DSM 14564</strain>
    </source>
</reference>
<protein>
    <recommendedName>
        <fullName evidence="5">DUF5596 domain-containing protein</fullName>
    </recommendedName>
</protein>
<dbReference type="Gene3D" id="3.40.630.120">
    <property type="match status" value="1"/>
</dbReference>
<accession>A0ABS4YPW5</accession>
<name>A0ABS4YPW5_9MICO</name>
<evidence type="ECO:0000259" key="1">
    <source>
        <dbReference type="Pfam" id="PF18082"/>
    </source>
</evidence>
<dbReference type="Pfam" id="PF18164">
    <property type="entry name" value="GNAT_C"/>
    <property type="match status" value="1"/>
</dbReference>
<dbReference type="Pfam" id="PF18082">
    <property type="entry name" value="NAT_N"/>
    <property type="match status" value="1"/>
</dbReference>
<keyword evidence="4" id="KW-1185">Reference proteome</keyword>
<dbReference type="EMBL" id="JAGIOC010000001">
    <property type="protein sequence ID" value="MBP2410640.1"/>
    <property type="molecule type" value="Genomic_DNA"/>
</dbReference>
<feature type="domain" description="GNAT-like C-terminal" evidence="2">
    <location>
        <begin position="177"/>
        <end position="332"/>
    </location>
</feature>
<organism evidence="3 4">
    <name type="scientific">Brachybacterium fresconis</name>
    <dbReference type="NCBI Taxonomy" id="173363"/>
    <lineage>
        <taxon>Bacteria</taxon>
        <taxon>Bacillati</taxon>
        <taxon>Actinomycetota</taxon>
        <taxon>Actinomycetes</taxon>
        <taxon>Micrococcales</taxon>
        <taxon>Dermabacteraceae</taxon>
        <taxon>Brachybacterium</taxon>
    </lineage>
</organism>
<evidence type="ECO:0000259" key="2">
    <source>
        <dbReference type="Pfam" id="PF18164"/>
    </source>
</evidence>
<dbReference type="InterPro" id="IPR041273">
    <property type="entry name" value="NAT_N"/>
</dbReference>
<dbReference type="InterPro" id="IPR041644">
    <property type="entry name" value="GNAT_C"/>
</dbReference>
<evidence type="ECO:0008006" key="5">
    <source>
        <dbReference type="Google" id="ProtNLM"/>
    </source>
</evidence>
<dbReference type="Proteomes" id="UP000698222">
    <property type="component" value="Unassembled WGS sequence"/>
</dbReference>